<evidence type="ECO:0000313" key="1">
    <source>
        <dbReference type="EMBL" id="KKM24968.1"/>
    </source>
</evidence>
<proteinExistence type="predicted"/>
<dbReference type="AlphaFoldDB" id="A0A0F9KS66"/>
<sequence>MPPFVLFLPETASATIVIGGVTYRPPLIDSAGHLQVDVLTSALPSGAATSAKQDTMITALQLIDDLRAALDAVQADRLNVNVYRDGASEVKAARKQTVGDSTTRQTAVTPTAGKKIRVVSCVCFTNSATANRFEVYFGTGASIFTTAGKEIMESYLDMDNQATFGMVWPDGGGPVGAVDDVVSLRTGVDISNLAYVLIHYREE</sequence>
<protein>
    <submittedName>
        <fullName evidence="1">Uncharacterized protein</fullName>
    </submittedName>
</protein>
<reference evidence="1" key="1">
    <citation type="journal article" date="2015" name="Nature">
        <title>Complex archaea that bridge the gap between prokaryotes and eukaryotes.</title>
        <authorList>
            <person name="Spang A."/>
            <person name="Saw J.H."/>
            <person name="Jorgensen S.L."/>
            <person name="Zaremba-Niedzwiedzka K."/>
            <person name="Martijn J."/>
            <person name="Lind A.E."/>
            <person name="van Eijk R."/>
            <person name="Schleper C."/>
            <person name="Guy L."/>
            <person name="Ettema T.J."/>
        </authorList>
    </citation>
    <scope>NUCLEOTIDE SEQUENCE</scope>
</reference>
<organism evidence="1">
    <name type="scientific">marine sediment metagenome</name>
    <dbReference type="NCBI Taxonomy" id="412755"/>
    <lineage>
        <taxon>unclassified sequences</taxon>
        <taxon>metagenomes</taxon>
        <taxon>ecological metagenomes</taxon>
    </lineage>
</organism>
<dbReference type="EMBL" id="LAZR01012815">
    <property type="protein sequence ID" value="KKM24968.1"/>
    <property type="molecule type" value="Genomic_DNA"/>
</dbReference>
<comment type="caution">
    <text evidence="1">The sequence shown here is derived from an EMBL/GenBank/DDBJ whole genome shotgun (WGS) entry which is preliminary data.</text>
</comment>
<name>A0A0F9KS66_9ZZZZ</name>
<gene>
    <name evidence="1" type="ORF">LCGC14_1599780</name>
</gene>
<accession>A0A0F9KS66</accession>